<keyword evidence="2" id="KW-1185">Reference proteome</keyword>
<proteinExistence type="predicted"/>
<protein>
    <submittedName>
        <fullName evidence="1">Homocysteine S-methyltransferase</fullName>
    </submittedName>
</protein>
<comment type="caution">
    <text evidence="1">The sequence shown here is derived from an EMBL/GenBank/DDBJ whole genome shotgun (WGS) entry which is preliminary data.</text>
</comment>
<gene>
    <name evidence="1" type="ORF">BJ138DRAFT_795366</name>
</gene>
<organism evidence="1 2">
    <name type="scientific">Hygrophoropsis aurantiaca</name>
    <dbReference type="NCBI Taxonomy" id="72124"/>
    <lineage>
        <taxon>Eukaryota</taxon>
        <taxon>Fungi</taxon>
        <taxon>Dikarya</taxon>
        <taxon>Basidiomycota</taxon>
        <taxon>Agaricomycotina</taxon>
        <taxon>Agaricomycetes</taxon>
        <taxon>Agaricomycetidae</taxon>
        <taxon>Boletales</taxon>
        <taxon>Coniophorineae</taxon>
        <taxon>Hygrophoropsidaceae</taxon>
        <taxon>Hygrophoropsis</taxon>
    </lineage>
</organism>
<evidence type="ECO:0000313" key="2">
    <source>
        <dbReference type="Proteomes" id="UP000790377"/>
    </source>
</evidence>
<evidence type="ECO:0000313" key="1">
    <source>
        <dbReference type="EMBL" id="KAH7912429.1"/>
    </source>
</evidence>
<reference evidence="1" key="1">
    <citation type="journal article" date="2021" name="New Phytol.">
        <title>Evolutionary innovations through gain and loss of genes in the ectomycorrhizal Boletales.</title>
        <authorList>
            <person name="Wu G."/>
            <person name="Miyauchi S."/>
            <person name="Morin E."/>
            <person name="Kuo A."/>
            <person name="Drula E."/>
            <person name="Varga T."/>
            <person name="Kohler A."/>
            <person name="Feng B."/>
            <person name="Cao Y."/>
            <person name="Lipzen A."/>
            <person name="Daum C."/>
            <person name="Hundley H."/>
            <person name="Pangilinan J."/>
            <person name="Johnson J."/>
            <person name="Barry K."/>
            <person name="LaButti K."/>
            <person name="Ng V."/>
            <person name="Ahrendt S."/>
            <person name="Min B."/>
            <person name="Choi I.G."/>
            <person name="Park H."/>
            <person name="Plett J.M."/>
            <person name="Magnuson J."/>
            <person name="Spatafora J.W."/>
            <person name="Nagy L.G."/>
            <person name="Henrissat B."/>
            <person name="Grigoriev I.V."/>
            <person name="Yang Z.L."/>
            <person name="Xu J."/>
            <person name="Martin F.M."/>
        </authorList>
    </citation>
    <scope>NUCLEOTIDE SEQUENCE</scope>
    <source>
        <strain evidence="1">ATCC 28755</strain>
    </source>
</reference>
<accession>A0ACB8AGE8</accession>
<name>A0ACB8AGE8_9AGAM</name>
<dbReference type="Proteomes" id="UP000790377">
    <property type="component" value="Unassembled WGS sequence"/>
</dbReference>
<dbReference type="EMBL" id="MU267652">
    <property type="protein sequence ID" value="KAH7912429.1"/>
    <property type="molecule type" value="Genomic_DNA"/>
</dbReference>
<sequence length="369" mass="40870">MEGTTLAEIFHVDLTKSPLWSGKSAADEPDVLLQAHLAFLQAGARTLLTSTYQSSYATFERAGYSREIAAQRMRDSVKIAMEAKVKFCSGNKDVKLEDVHIALSLGTFGASLSPMQDFGGVFPPPYGPKAYSATGQEENTNSFDDDREGKERSIEALAQFHAERLLVFAQDRETWESIDCLAFETIPLEREVRAIRRAVGTVVNSSTQNKTKLKPWWITMVFPGGQYPEKRSPHGESYTVAELVATALQVVNSDLEEPLPTPNGIGINCTGLRYLHHLLPDFEASVALYPREPKPWLILHPNKGDGYDSVSKTWRMTDTSVSWADEFAEIVKGMKQDVFGGIIAGGCCKAGPEEIRGLRINLNLERNLK</sequence>